<dbReference type="SUPFAM" id="SSF81301">
    <property type="entry name" value="Nucleotidyltransferase"/>
    <property type="match status" value="1"/>
</dbReference>
<evidence type="ECO:0000313" key="10">
    <source>
        <dbReference type="Proteomes" id="UP000076482"/>
    </source>
</evidence>
<dbReference type="PANTHER" id="PTHR46173:SF1">
    <property type="entry name" value="CCA TRNA NUCLEOTIDYLTRANSFERASE 1, MITOCHONDRIAL"/>
    <property type="match status" value="1"/>
</dbReference>
<dbReference type="Gene3D" id="3.30.460.10">
    <property type="entry name" value="Beta Polymerase, domain 2"/>
    <property type="match status" value="1"/>
</dbReference>
<dbReference type="EMBL" id="LJKE01000015">
    <property type="protein sequence ID" value="KZD72027.1"/>
    <property type="molecule type" value="Genomic_DNA"/>
</dbReference>
<proteinExistence type="inferred from homology"/>
<evidence type="ECO:0000256" key="5">
    <source>
        <dbReference type="ARBA" id="ARBA00022723"/>
    </source>
</evidence>
<keyword evidence="2 7" id="KW-0808">Transferase</keyword>
<evidence type="ECO:0000256" key="4">
    <source>
        <dbReference type="ARBA" id="ARBA00022695"/>
    </source>
</evidence>
<accession>A0A164QQA6</accession>
<dbReference type="GO" id="GO:0008033">
    <property type="term" value="P:tRNA processing"/>
    <property type="evidence" value="ECO:0007669"/>
    <property type="project" value="UniProtKB-KW"/>
</dbReference>
<sequence length="328" mass="38144">MIKTTMDLSPITLEILYKLQNHSESYVVGGCLRDHFFNKEPNDLDFVTTLSVTSLEKLFPTFQTTEAGRKFGVGRLRYKGQQIEITSRTFDNNWLIPYLEHKDFTINSLYHDGKNLMGTQSAFDDINSKTLHYQEHPSIHLQENPQSLIRAIRLSSELPISWSNELHEIYKQSHEHWAQISPHRLNQEGLKLLHSSYLDRAFIYLNSLGFISNQLVTWTKPDEKLKPYILLCILSTYSSKESVSQFISLFHLLKWKGPYENFHKTISPIIPAILDNQAIPVDCFQGLSFKYNAALIQDILAFVRHFHNNSSTFKEFRENFIKITKKDA</sequence>
<keyword evidence="5" id="KW-0479">Metal-binding</keyword>
<evidence type="ECO:0000259" key="8">
    <source>
        <dbReference type="Pfam" id="PF01743"/>
    </source>
</evidence>
<keyword evidence="6" id="KW-0460">Magnesium</keyword>
<gene>
    <name evidence="9" type="ORF">B4088_0488</name>
</gene>
<dbReference type="InterPro" id="IPR050264">
    <property type="entry name" value="Bact_CCA-adding_enz_type3_sf"/>
</dbReference>
<dbReference type="InterPro" id="IPR002646">
    <property type="entry name" value="PolA_pol_head_dom"/>
</dbReference>
<evidence type="ECO:0000256" key="2">
    <source>
        <dbReference type="ARBA" id="ARBA00022679"/>
    </source>
</evidence>
<dbReference type="InterPro" id="IPR043519">
    <property type="entry name" value="NT_sf"/>
</dbReference>
<evidence type="ECO:0000256" key="7">
    <source>
        <dbReference type="RuleBase" id="RU003953"/>
    </source>
</evidence>
<dbReference type="GO" id="GO:0016779">
    <property type="term" value="F:nucleotidyltransferase activity"/>
    <property type="evidence" value="ECO:0007669"/>
    <property type="project" value="UniProtKB-KW"/>
</dbReference>
<dbReference type="AlphaFoldDB" id="A0A164QQA6"/>
<evidence type="ECO:0000256" key="6">
    <source>
        <dbReference type="ARBA" id="ARBA00022842"/>
    </source>
</evidence>
<dbReference type="PATRIC" id="fig|1396.535.peg.4241"/>
<evidence type="ECO:0000313" key="9">
    <source>
        <dbReference type="EMBL" id="KZD72027.1"/>
    </source>
</evidence>
<reference evidence="9 10" key="1">
    <citation type="submission" date="2015-09" db="EMBL/GenBank/DDBJ databases">
        <title>Bacillus cereus food isolates.</title>
        <authorList>
            <person name="Boekhorst J."/>
        </authorList>
    </citation>
    <scope>NUCLEOTIDE SEQUENCE [LARGE SCALE GENOMIC DNA]</scope>
    <source>
        <strain evidence="9 10">B4088</strain>
    </source>
</reference>
<keyword evidence="4" id="KW-0548">Nucleotidyltransferase</keyword>
<keyword evidence="3" id="KW-0819">tRNA processing</keyword>
<comment type="caution">
    <text evidence="9">The sequence shown here is derived from an EMBL/GenBank/DDBJ whole genome shotgun (WGS) entry which is preliminary data.</text>
</comment>
<dbReference type="SUPFAM" id="SSF81891">
    <property type="entry name" value="Poly A polymerase C-terminal region-like"/>
    <property type="match status" value="1"/>
</dbReference>
<feature type="domain" description="Poly A polymerase head" evidence="8">
    <location>
        <begin position="26"/>
        <end position="112"/>
    </location>
</feature>
<protein>
    <submittedName>
        <fullName evidence="9">tRNA nucleotidyltransferase</fullName>
    </submittedName>
</protein>
<dbReference type="Proteomes" id="UP000076482">
    <property type="component" value="Unassembled WGS sequence"/>
</dbReference>
<evidence type="ECO:0000256" key="3">
    <source>
        <dbReference type="ARBA" id="ARBA00022694"/>
    </source>
</evidence>
<dbReference type="Gene3D" id="1.10.3090.10">
    <property type="entry name" value="cca-adding enzyme, domain 2"/>
    <property type="match status" value="1"/>
</dbReference>
<dbReference type="GO" id="GO:0046872">
    <property type="term" value="F:metal ion binding"/>
    <property type="evidence" value="ECO:0007669"/>
    <property type="project" value="UniProtKB-KW"/>
</dbReference>
<comment type="similarity">
    <text evidence="7">Belongs to the tRNA nucleotidyltransferase/poly(A) polymerase family.</text>
</comment>
<keyword evidence="7" id="KW-0694">RNA-binding</keyword>
<evidence type="ECO:0000256" key="1">
    <source>
        <dbReference type="ARBA" id="ARBA00001946"/>
    </source>
</evidence>
<dbReference type="GO" id="GO:0000049">
    <property type="term" value="F:tRNA binding"/>
    <property type="evidence" value="ECO:0007669"/>
    <property type="project" value="TreeGrafter"/>
</dbReference>
<dbReference type="Pfam" id="PF01743">
    <property type="entry name" value="PolyA_pol"/>
    <property type="match status" value="1"/>
</dbReference>
<name>A0A164QQA6_BACCE</name>
<comment type="cofactor">
    <cofactor evidence="1">
        <name>Mg(2+)</name>
        <dbReference type="ChEBI" id="CHEBI:18420"/>
    </cofactor>
</comment>
<dbReference type="RefSeq" id="WP_063259715.1">
    <property type="nucleotide sequence ID" value="NZ_LJKE01000015.1"/>
</dbReference>
<dbReference type="PANTHER" id="PTHR46173">
    <property type="entry name" value="CCA TRNA NUCLEOTIDYLTRANSFERASE 1, MITOCHONDRIAL"/>
    <property type="match status" value="1"/>
</dbReference>
<organism evidence="9 10">
    <name type="scientific">Bacillus cereus</name>
    <dbReference type="NCBI Taxonomy" id="1396"/>
    <lineage>
        <taxon>Bacteria</taxon>
        <taxon>Bacillati</taxon>
        <taxon>Bacillota</taxon>
        <taxon>Bacilli</taxon>
        <taxon>Bacillales</taxon>
        <taxon>Bacillaceae</taxon>
        <taxon>Bacillus</taxon>
        <taxon>Bacillus cereus group</taxon>
    </lineage>
</organism>